<feature type="transmembrane region" description="Helical" evidence="1">
    <location>
        <begin position="95"/>
        <end position="114"/>
    </location>
</feature>
<keyword evidence="1" id="KW-0472">Membrane</keyword>
<name>A0ABY7T995_9SPHI</name>
<protein>
    <submittedName>
        <fullName evidence="2">YoaK family protein</fullName>
    </submittedName>
</protein>
<dbReference type="PANTHER" id="PTHR37314:SF4">
    <property type="entry name" value="UPF0700 TRANSMEMBRANE PROTEIN YOAK"/>
    <property type="match status" value="1"/>
</dbReference>
<feature type="transmembrane region" description="Helical" evidence="1">
    <location>
        <begin position="211"/>
        <end position="228"/>
    </location>
</feature>
<dbReference type="RefSeq" id="WP_273631324.1">
    <property type="nucleotide sequence ID" value="NZ_CP117167.1"/>
</dbReference>
<keyword evidence="3" id="KW-1185">Reference proteome</keyword>
<dbReference type="EMBL" id="CP117167">
    <property type="protein sequence ID" value="WCT13055.1"/>
    <property type="molecule type" value="Genomic_DNA"/>
</dbReference>
<keyword evidence="1" id="KW-0812">Transmembrane</keyword>
<keyword evidence="1" id="KW-1133">Transmembrane helix</keyword>
<evidence type="ECO:0000313" key="2">
    <source>
        <dbReference type="EMBL" id="WCT13055.1"/>
    </source>
</evidence>
<feature type="transmembrane region" description="Helical" evidence="1">
    <location>
        <begin position="21"/>
        <end position="42"/>
    </location>
</feature>
<sequence>MLRRSKDDRTLRENLMLASSTAFVSGVINVAGMVAFLAFTSNITGHVANLANHFVQQNFREIVVFMLWLLMFFMGAFTANFIIRSLEHKSLYRAHATPIVIEIVILLLVAFYGDHFYNGDRTERELVIAALLFAIGLQNSLVSIMSGGLIKTSHLTGLFTDLGGEVSEWLHPRTGKSEIIKNKIYIRVTILAFYFIGGMAGGYFFDEYNFAVFYFVPLILITILYYDLSPIALHKVARIFGRQGK</sequence>
<feature type="transmembrane region" description="Helical" evidence="1">
    <location>
        <begin position="62"/>
        <end position="83"/>
    </location>
</feature>
<dbReference type="Proteomes" id="UP001216139">
    <property type="component" value="Chromosome"/>
</dbReference>
<proteinExistence type="predicted"/>
<dbReference type="InterPro" id="IPR010699">
    <property type="entry name" value="DUF1275"/>
</dbReference>
<accession>A0ABY7T995</accession>
<organism evidence="2 3">
    <name type="scientific">Mucilaginibacter jinjuensis</name>
    <dbReference type="NCBI Taxonomy" id="1176721"/>
    <lineage>
        <taxon>Bacteria</taxon>
        <taxon>Pseudomonadati</taxon>
        <taxon>Bacteroidota</taxon>
        <taxon>Sphingobacteriia</taxon>
        <taxon>Sphingobacteriales</taxon>
        <taxon>Sphingobacteriaceae</taxon>
        <taxon>Mucilaginibacter</taxon>
    </lineage>
</organism>
<gene>
    <name evidence="2" type="ORF">PQO05_03795</name>
</gene>
<evidence type="ECO:0000313" key="3">
    <source>
        <dbReference type="Proteomes" id="UP001216139"/>
    </source>
</evidence>
<reference evidence="2 3" key="1">
    <citation type="submission" date="2023-02" db="EMBL/GenBank/DDBJ databases">
        <title>Genome sequence of Mucilaginibacter jinjuensis strain KACC 16571.</title>
        <authorList>
            <person name="Kim S."/>
            <person name="Heo J."/>
            <person name="Kwon S.-W."/>
        </authorList>
    </citation>
    <scope>NUCLEOTIDE SEQUENCE [LARGE SCALE GENOMIC DNA]</scope>
    <source>
        <strain evidence="2 3">KACC 16571</strain>
    </source>
</reference>
<feature type="transmembrane region" description="Helical" evidence="1">
    <location>
        <begin position="126"/>
        <end position="150"/>
    </location>
</feature>
<evidence type="ECO:0000256" key="1">
    <source>
        <dbReference type="SAM" id="Phobius"/>
    </source>
</evidence>
<feature type="transmembrane region" description="Helical" evidence="1">
    <location>
        <begin position="184"/>
        <end position="205"/>
    </location>
</feature>
<dbReference type="Pfam" id="PF06912">
    <property type="entry name" value="DUF1275"/>
    <property type="match status" value="1"/>
</dbReference>
<dbReference type="PANTHER" id="PTHR37314">
    <property type="entry name" value="SLR0142 PROTEIN"/>
    <property type="match status" value="1"/>
</dbReference>